<dbReference type="EMBL" id="GEDG01003811">
    <property type="protein sequence ID" value="JAP34600.1"/>
    <property type="molecule type" value="Transcribed_RNA"/>
</dbReference>
<dbReference type="EMBL" id="GEDG01009292">
    <property type="protein sequence ID" value="JAP29252.1"/>
    <property type="molecule type" value="Transcribed_RNA"/>
</dbReference>
<dbReference type="EMBL" id="GEDG01004595">
    <property type="protein sequence ID" value="JAP33836.1"/>
    <property type="molecule type" value="Transcribed_RNA"/>
</dbReference>
<dbReference type="EMBL" id="GEDG01003640">
    <property type="protein sequence ID" value="JAP34766.1"/>
    <property type="molecule type" value="Transcribed_RNA"/>
</dbReference>
<protein>
    <submittedName>
        <fullName evidence="1">Putative ovule protein</fullName>
    </submittedName>
</protein>
<proteinExistence type="predicted"/>
<sequence>MNGSMGCLSRPKLEGRNWLLMPKLRPEPTLLNHLLLAHAATRNQEIKQVYLGLKLSHRPARPCQLIYKRNSYSQEII</sequence>
<dbReference type="EMBL" id="GEDG01002435">
    <property type="protein sequence ID" value="JAP35958.1"/>
    <property type="molecule type" value="Transcribed_RNA"/>
</dbReference>
<dbReference type="EMBL" id="GEDG01004402">
    <property type="protein sequence ID" value="JAP34027.1"/>
    <property type="molecule type" value="Transcribed_RNA"/>
</dbReference>
<dbReference type="EMBL" id="GEDG01009715">
    <property type="protein sequence ID" value="JAP28840.1"/>
    <property type="molecule type" value="Transcribed_RNA"/>
</dbReference>
<organism evidence="1">
    <name type="scientific">Solanum chacoense</name>
    <name type="common">Chaco potato</name>
    <dbReference type="NCBI Taxonomy" id="4108"/>
    <lineage>
        <taxon>Eukaryota</taxon>
        <taxon>Viridiplantae</taxon>
        <taxon>Streptophyta</taxon>
        <taxon>Embryophyta</taxon>
        <taxon>Tracheophyta</taxon>
        <taxon>Spermatophyta</taxon>
        <taxon>Magnoliopsida</taxon>
        <taxon>eudicotyledons</taxon>
        <taxon>Gunneridae</taxon>
        <taxon>Pentapetalae</taxon>
        <taxon>asterids</taxon>
        <taxon>lamiids</taxon>
        <taxon>Solanales</taxon>
        <taxon>Solanaceae</taxon>
        <taxon>Solanoideae</taxon>
        <taxon>Solaneae</taxon>
        <taxon>Solanum</taxon>
    </lineage>
</organism>
<name>A0A0V0IQ06_SOLCH</name>
<dbReference type="AlphaFoldDB" id="A0A0V0IQ06"/>
<reference evidence="1" key="1">
    <citation type="submission" date="2015-12" db="EMBL/GenBank/DDBJ databases">
        <title>Gene expression during late stages of embryo sac development: a critical building block for successful pollen-pistil interactions.</title>
        <authorList>
            <person name="Liu Y."/>
            <person name="Joly V."/>
            <person name="Sabar M."/>
            <person name="Matton D.P."/>
        </authorList>
    </citation>
    <scope>NUCLEOTIDE SEQUENCE</scope>
</reference>
<evidence type="ECO:0000313" key="1">
    <source>
        <dbReference type="EMBL" id="JAP34600.1"/>
    </source>
</evidence>
<accession>A0A0V0IQ06</accession>
<dbReference type="EMBL" id="GEDG01002539">
    <property type="protein sequence ID" value="JAP35855.1"/>
    <property type="molecule type" value="Transcribed_RNA"/>
</dbReference>